<name>A0A383A463_9ZZZZ</name>
<evidence type="ECO:0000256" key="2">
    <source>
        <dbReference type="ARBA" id="ARBA00022840"/>
    </source>
</evidence>
<dbReference type="PROSITE" id="PS51219">
    <property type="entry name" value="DPCK"/>
    <property type="match status" value="1"/>
</dbReference>
<accession>A0A383A463</accession>
<dbReference type="PANTHER" id="PTHR10695">
    <property type="entry name" value="DEPHOSPHO-COA KINASE-RELATED"/>
    <property type="match status" value="1"/>
</dbReference>
<reference evidence="3" key="1">
    <citation type="submission" date="2018-05" db="EMBL/GenBank/DDBJ databases">
        <authorList>
            <person name="Lanie J.A."/>
            <person name="Ng W.-L."/>
            <person name="Kazmierczak K.M."/>
            <person name="Andrzejewski T.M."/>
            <person name="Davidsen T.M."/>
            <person name="Wayne K.J."/>
            <person name="Tettelin H."/>
            <person name="Glass J.I."/>
            <person name="Rusch D."/>
            <person name="Podicherti R."/>
            <person name="Tsui H.-C.T."/>
            <person name="Winkler M.E."/>
        </authorList>
    </citation>
    <scope>NUCLEOTIDE SEQUENCE</scope>
</reference>
<dbReference type="CDD" id="cd02022">
    <property type="entry name" value="DPCK"/>
    <property type="match status" value="1"/>
</dbReference>
<dbReference type="GO" id="GO:0015937">
    <property type="term" value="P:coenzyme A biosynthetic process"/>
    <property type="evidence" value="ECO:0007669"/>
    <property type="project" value="InterPro"/>
</dbReference>
<feature type="non-terminal residue" evidence="3">
    <location>
        <position position="1"/>
    </location>
</feature>
<dbReference type="Pfam" id="PF01121">
    <property type="entry name" value="CoaE"/>
    <property type="match status" value="1"/>
</dbReference>
<dbReference type="InterPro" id="IPR001977">
    <property type="entry name" value="Depp_CoAkinase"/>
</dbReference>
<organism evidence="3">
    <name type="scientific">marine metagenome</name>
    <dbReference type="NCBI Taxonomy" id="408172"/>
    <lineage>
        <taxon>unclassified sequences</taxon>
        <taxon>metagenomes</taxon>
        <taxon>ecological metagenomes</taxon>
    </lineage>
</organism>
<dbReference type="GO" id="GO:0005524">
    <property type="term" value="F:ATP binding"/>
    <property type="evidence" value="ECO:0007669"/>
    <property type="project" value="UniProtKB-KW"/>
</dbReference>
<proteinExistence type="predicted"/>
<evidence type="ECO:0008006" key="4">
    <source>
        <dbReference type="Google" id="ProtNLM"/>
    </source>
</evidence>
<keyword evidence="1" id="KW-0547">Nucleotide-binding</keyword>
<dbReference type="InterPro" id="IPR027417">
    <property type="entry name" value="P-loop_NTPase"/>
</dbReference>
<dbReference type="GO" id="GO:0004140">
    <property type="term" value="F:dephospho-CoA kinase activity"/>
    <property type="evidence" value="ECO:0007669"/>
    <property type="project" value="InterPro"/>
</dbReference>
<gene>
    <name evidence="3" type="ORF">METZ01_LOCUS455214</name>
</gene>
<keyword evidence="2" id="KW-0067">ATP-binding</keyword>
<dbReference type="SUPFAM" id="SSF52540">
    <property type="entry name" value="P-loop containing nucleoside triphosphate hydrolases"/>
    <property type="match status" value="1"/>
</dbReference>
<sequence>MGKSTVARVLAKAGLPVVDSDELAREVVQPGQPAFEGIREAFGDEFIGEDGRIDRPRMAACVFFDDVARKQLEDIIHPRVRERWQACVGKWRSAGDRGVVVIPLLFEVNAEANFDTVFCVACTEGTQRVRLRERGL</sequence>
<dbReference type="Gene3D" id="3.40.50.300">
    <property type="entry name" value="P-loop containing nucleotide triphosphate hydrolases"/>
    <property type="match status" value="1"/>
</dbReference>
<dbReference type="NCBIfam" id="TIGR00152">
    <property type="entry name" value="dephospho-CoA kinase"/>
    <property type="match status" value="1"/>
</dbReference>
<dbReference type="AlphaFoldDB" id="A0A383A463"/>
<evidence type="ECO:0000313" key="3">
    <source>
        <dbReference type="EMBL" id="SVE02360.1"/>
    </source>
</evidence>
<feature type="non-terminal residue" evidence="3">
    <location>
        <position position="136"/>
    </location>
</feature>
<protein>
    <recommendedName>
        <fullName evidence="4">Dephospho-CoA kinase</fullName>
    </recommendedName>
</protein>
<dbReference type="EMBL" id="UINC01188916">
    <property type="protein sequence ID" value="SVE02360.1"/>
    <property type="molecule type" value="Genomic_DNA"/>
</dbReference>
<evidence type="ECO:0000256" key="1">
    <source>
        <dbReference type="ARBA" id="ARBA00022741"/>
    </source>
</evidence>
<dbReference type="PANTHER" id="PTHR10695:SF46">
    <property type="entry name" value="BIFUNCTIONAL COENZYME A SYNTHASE-RELATED"/>
    <property type="match status" value="1"/>
</dbReference>